<name>A0A432XU33_9GAMM</name>
<dbReference type="InterPro" id="IPR000836">
    <property type="entry name" value="PRTase_dom"/>
</dbReference>
<dbReference type="PANTHER" id="PTHR47505:SF1">
    <property type="entry name" value="DNA UTILIZATION PROTEIN YHGH"/>
    <property type="match status" value="1"/>
</dbReference>
<dbReference type="InterPro" id="IPR051910">
    <property type="entry name" value="ComF/GntX_DNA_util-trans"/>
</dbReference>
<dbReference type="PANTHER" id="PTHR47505">
    <property type="entry name" value="DNA UTILIZATION PROTEIN YHGH"/>
    <property type="match status" value="1"/>
</dbReference>
<evidence type="ECO:0000313" key="3">
    <source>
        <dbReference type="Proteomes" id="UP000287330"/>
    </source>
</evidence>
<dbReference type="Gene3D" id="3.40.50.2020">
    <property type="match status" value="1"/>
</dbReference>
<keyword evidence="3" id="KW-1185">Reference proteome</keyword>
<dbReference type="SUPFAM" id="SSF53271">
    <property type="entry name" value="PRTase-like"/>
    <property type="match status" value="1"/>
</dbReference>
<protein>
    <recommendedName>
        <fullName evidence="4">ComF family protein</fullName>
    </recommendedName>
</protein>
<evidence type="ECO:0000313" key="2">
    <source>
        <dbReference type="EMBL" id="RUO52173.1"/>
    </source>
</evidence>
<comment type="similarity">
    <text evidence="1">Belongs to the ComF/GntX family.</text>
</comment>
<organism evidence="2 3">
    <name type="scientific">Idiomarina fontislapidosi</name>
    <dbReference type="NCBI Taxonomy" id="263723"/>
    <lineage>
        <taxon>Bacteria</taxon>
        <taxon>Pseudomonadati</taxon>
        <taxon>Pseudomonadota</taxon>
        <taxon>Gammaproteobacteria</taxon>
        <taxon>Alteromonadales</taxon>
        <taxon>Idiomarinaceae</taxon>
        <taxon>Idiomarina</taxon>
    </lineage>
</organism>
<gene>
    <name evidence="2" type="ORF">CWE25_09840</name>
</gene>
<comment type="caution">
    <text evidence="2">The sequence shown here is derived from an EMBL/GenBank/DDBJ whole genome shotgun (WGS) entry which is preliminary data.</text>
</comment>
<evidence type="ECO:0008006" key="4">
    <source>
        <dbReference type="Google" id="ProtNLM"/>
    </source>
</evidence>
<dbReference type="InterPro" id="IPR029057">
    <property type="entry name" value="PRTase-like"/>
</dbReference>
<sequence>MLNWLTHLAIILQSNDCVFCQQATRSLTGICDVCSEQLPRMFPRSYQHVLLSHAPQFAAHMLKRQRLCISVWRYRQSIRWLLNRYKEGGNSHWSRLLALQLSAQIIFAYRYHGLALPDCLVAMPCTESDWLQRGFHPAGLITYECGRLLNIEVVKRGLYWIKRVEKQKRVGRQQRWLNRLDAIRATRALSDRSIAVIDDICTTGASLCAASEAVYRVGACTVDVWSLAYNPRQSRSDTSLLDLSALE</sequence>
<dbReference type="OrthoDB" id="9793412at2"/>
<dbReference type="EMBL" id="PIPV01000008">
    <property type="protein sequence ID" value="RUO52173.1"/>
    <property type="molecule type" value="Genomic_DNA"/>
</dbReference>
<evidence type="ECO:0000256" key="1">
    <source>
        <dbReference type="ARBA" id="ARBA00008007"/>
    </source>
</evidence>
<dbReference type="AlphaFoldDB" id="A0A432XU33"/>
<proteinExistence type="inferred from homology"/>
<dbReference type="Proteomes" id="UP000287330">
    <property type="component" value="Unassembled WGS sequence"/>
</dbReference>
<accession>A0A432XU33</accession>
<dbReference type="CDD" id="cd06223">
    <property type="entry name" value="PRTases_typeI"/>
    <property type="match status" value="1"/>
</dbReference>
<dbReference type="RefSeq" id="WP_110575244.1">
    <property type="nucleotide sequence ID" value="NZ_PIPV01000008.1"/>
</dbReference>
<reference evidence="3" key="1">
    <citation type="journal article" date="2018" name="Front. Microbiol.">
        <title>Genome-Based Analysis Reveals the Taxonomy and Diversity of the Family Idiomarinaceae.</title>
        <authorList>
            <person name="Liu Y."/>
            <person name="Lai Q."/>
            <person name="Shao Z."/>
        </authorList>
    </citation>
    <scope>NUCLEOTIDE SEQUENCE [LARGE SCALE GENOMIC DNA]</scope>
    <source>
        <strain evidence="3">F23</strain>
    </source>
</reference>